<sequence length="99" mass="10730">MRADDATFGDPYCIFPRVETLNGWSSKGGQNAAGFDSGLAHLILNKLWRIDPSVLVPEYDFGPSRCATRSQTKLSALGKSSPLFSPFGFRGVVVQRPGP</sequence>
<reference evidence="1" key="2">
    <citation type="journal article" date="2023" name="IMA Fungus">
        <title>Comparative genomic study of the Penicillium genus elucidates a diverse pangenome and 15 lateral gene transfer events.</title>
        <authorList>
            <person name="Petersen C."/>
            <person name="Sorensen T."/>
            <person name="Nielsen M.R."/>
            <person name="Sondergaard T.E."/>
            <person name="Sorensen J.L."/>
            <person name="Fitzpatrick D.A."/>
            <person name="Frisvad J.C."/>
            <person name="Nielsen K.L."/>
        </authorList>
    </citation>
    <scope>NUCLEOTIDE SEQUENCE</scope>
    <source>
        <strain evidence="1">IBT 15544</strain>
    </source>
</reference>
<reference evidence="1" key="1">
    <citation type="submission" date="2022-12" db="EMBL/GenBank/DDBJ databases">
        <authorList>
            <person name="Petersen C."/>
        </authorList>
    </citation>
    <scope>NUCLEOTIDE SEQUENCE</scope>
    <source>
        <strain evidence="1">IBT 15544</strain>
    </source>
</reference>
<keyword evidence="2" id="KW-1185">Reference proteome</keyword>
<dbReference type="RefSeq" id="XP_058304025.1">
    <property type="nucleotide sequence ID" value="XM_058457126.1"/>
</dbReference>
<accession>A0A9W9JA26</accession>
<dbReference type="GeneID" id="83184427"/>
<dbReference type="Proteomes" id="UP001150904">
    <property type="component" value="Unassembled WGS sequence"/>
</dbReference>
<name>A0A9W9JA26_9EURO</name>
<organism evidence="1 2">
    <name type="scientific">Penicillium cinerascens</name>
    <dbReference type="NCBI Taxonomy" id="70096"/>
    <lineage>
        <taxon>Eukaryota</taxon>
        <taxon>Fungi</taxon>
        <taxon>Dikarya</taxon>
        <taxon>Ascomycota</taxon>
        <taxon>Pezizomycotina</taxon>
        <taxon>Eurotiomycetes</taxon>
        <taxon>Eurotiomycetidae</taxon>
        <taxon>Eurotiales</taxon>
        <taxon>Aspergillaceae</taxon>
        <taxon>Penicillium</taxon>
    </lineage>
</organism>
<evidence type="ECO:0000313" key="2">
    <source>
        <dbReference type="Proteomes" id="UP001150904"/>
    </source>
</evidence>
<dbReference type="EMBL" id="JAPQKR010000016">
    <property type="protein sequence ID" value="KAJ5191085.1"/>
    <property type="molecule type" value="Genomic_DNA"/>
</dbReference>
<comment type="caution">
    <text evidence="1">The sequence shown here is derived from an EMBL/GenBank/DDBJ whole genome shotgun (WGS) entry which is preliminary data.</text>
</comment>
<proteinExistence type="predicted"/>
<gene>
    <name evidence="1" type="ORF">N7498_010070</name>
</gene>
<dbReference type="AlphaFoldDB" id="A0A9W9JA26"/>
<evidence type="ECO:0000313" key="1">
    <source>
        <dbReference type="EMBL" id="KAJ5191085.1"/>
    </source>
</evidence>
<protein>
    <submittedName>
        <fullName evidence="1">Uncharacterized protein</fullName>
    </submittedName>
</protein>